<gene>
    <name evidence="1" type="ORF">AWC38_SpisGene11393</name>
</gene>
<evidence type="ECO:0000313" key="2">
    <source>
        <dbReference type="Proteomes" id="UP000225706"/>
    </source>
</evidence>
<comment type="caution">
    <text evidence="1">The sequence shown here is derived from an EMBL/GenBank/DDBJ whole genome shotgun (WGS) entry which is preliminary data.</text>
</comment>
<reference evidence="2" key="1">
    <citation type="journal article" date="2017" name="bioRxiv">
        <title>Comparative analysis of the genomes of Stylophora pistillata and Acropora digitifera provides evidence for extensive differences between species of corals.</title>
        <authorList>
            <person name="Voolstra C.R."/>
            <person name="Li Y."/>
            <person name="Liew Y.J."/>
            <person name="Baumgarten S."/>
            <person name="Zoccola D."/>
            <person name="Flot J.-F."/>
            <person name="Tambutte S."/>
            <person name="Allemand D."/>
            <person name="Aranda M."/>
        </authorList>
    </citation>
    <scope>NUCLEOTIDE SEQUENCE [LARGE SCALE GENOMIC DNA]</scope>
</reference>
<dbReference type="EMBL" id="LSMT01000188">
    <property type="protein sequence ID" value="PFX24049.1"/>
    <property type="molecule type" value="Genomic_DNA"/>
</dbReference>
<evidence type="ECO:0000313" key="1">
    <source>
        <dbReference type="EMBL" id="PFX24049.1"/>
    </source>
</evidence>
<organism evidence="1 2">
    <name type="scientific">Stylophora pistillata</name>
    <name type="common">Smooth cauliflower coral</name>
    <dbReference type="NCBI Taxonomy" id="50429"/>
    <lineage>
        <taxon>Eukaryota</taxon>
        <taxon>Metazoa</taxon>
        <taxon>Cnidaria</taxon>
        <taxon>Anthozoa</taxon>
        <taxon>Hexacorallia</taxon>
        <taxon>Scleractinia</taxon>
        <taxon>Astrocoeniina</taxon>
        <taxon>Pocilloporidae</taxon>
        <taxon>Stylophora</taxon>
    </lineage>
</organism>
<dbReference type="Proteomes" id="UP000225706">
    <property type="component" value="Unassembled WGS sequence"/>
</dbReference>
<accession>A0A2B4S4S2</accession>
<proteinExistence type="predicted"/>
<name>A0A2B4S4S2_STYPI</name>
<dbReference type="AlphaFoldDB" id="A0A2B4S4S2"/>
<sequence>MANVLYQHHGWDVVVLYFNKYGTGTSVHTYGTSGAGLKFVGSDESNASKYGRVTTKLFKQFVKDVHGSDNTMDDDPDDPSVTVSFGNDTMSVICTGIAPEGGDGTTENSADQTGGLDGCQAGGVGHGKLASVGVGAGCGQMAGVGGATIGNESQAYSAEHRHGQMARVEGAVIGKESQAGGVGHGQMAGVNFGARCGQVAGVGGAAIGIGSQAGGARHGQVAGVGGASGSNACQSSGAGCTQVTVVNTATNSSGSLVGDAGQGQVAAKEGNGVVYVVDGEILSVGIVKENRLTLHGHKIERGFACVSVTCIKKPTVPAPTDLDAGLDGKI</sequence>
<keyword evidence="2" id="KW-1185">Reference proteome</keyword>
<protein>
    <submittedName>
        <fullName evidence="1">Uncharacterized protein</fullName>
    </submittedName>
</protein>
<dbReference type="OrthoDB" id="5978082at2759"/>